<dbReference type="PANTHER" id="PTHR46031:SF15">
    <property type="entry name" value="DOUBLE-STRANDED RNA-BINDING PROTEIN 3"/>
    <property type="match status" value="1"/>
</dbReference>
<dbReference type="SUPFAM" id="SSF54768">
    <property type="entry name" value="dsRNA-binding domain-like"/>
    <property type="match status" value="2"/>
</dbReference>
<protein>
    <recommendedName>
        <fullName evidence="5">DRBM domain-containing protein</fullName>
    </recommendedName>
</protein>
<dbReference type="OrthoDB" id="5988181at2759"/>
<dbReference type="eggNOG" id="ENOG502QTBA">
    <property type="taxonomic scope" value="Eukaryota"/>
</dbReference>
<dbReference type="PROSITE" id="PS50137">
    <property type="entry name" value="DS_RBD"/>
    <property type="match status" value="2"/>
</dbReference>
<evidence type="ECO:0000256" key="2">
    <source>
        <dbReference type="ARBA" id="ARBA00022884"/>
    </source>
</evidence>
<dbReference type="Gramene" id="Bo00285s640.1">
    <property type="protein sequence ID" value="Bo00285s640.1"/>
    <property type="gene ID" value="Bo00285s640"/>
</dbReference>
<dbReference type="AlphaFoldDB" id="A0A0D2ZPH6"/>
<dbReference type="InterPro" id="IPR014720">
    <property type="entry name" value="dsRBD_dom"/>
</dbReference>
<feature type="region of interest" description="Disordered" evidence="4">
    <location>
        <begin position="235"/>
        <end position="274"/>
    </location>
</feature>
<dbReference type="Proteomes" id="UP000032141">
    <property type="component" value="Unassembled WGS sequence"/>
</dbReference>
<evidence type="ECO:0000256" key="4">
    <source>
        <dbReference type="SAM" id="MobiDB-lite"/>
    </source>
</evidence>
<reference evidence="6" key="1">
    <citation type="journal article" date="2014" name="Genome Biol.">
        <title>Transcriptome and methylome profiling reveals relics of genome dominance in the mesopolyploid Brassica oleracea.</title>
        <authorList>
            <person name="Parkin I.A."/>
            <person name="Koh C."/>
            <person name="Tang H."/>
            <person name="Robinson S.J."/>
            <person name="Kagale S."/>
            <person name="Clarke W.E."/>
            <person name="Town C.D."/>
            <person name="Nixon J."/>
            <person name="Krishnakumar V."/>
            <person name="Bidwell S.L."/>
            <person name="Denoeud F."/>
            <person name="Belcram H."/>
            <person name="Links M.G."/>
            <person name="Just J."/>
            <person name="Clarke C."/>
            <person name="Bender T."/>
            <person name="Huebert T."/>
            <person name="Mason A.S."/>
            <person name="Pires J.C."/>
            <person name="Barker G."/>
            <person name="Moore J."/>
            <person name="Walley P.G."/>
            <person name="Manoli S."/>
            <person name="Batley J."/>
            <person name="Edwards D."/>
            <person name="Nelson M.N."/>
            <person name="Wang X."/>
            <person name="Paterson A.H."/>
            <person name="King G."/>
            <person name="Bancroft I."/>
            <person name="Chalhoub B."/>
            <person name="Sharpe A.G."/>
        </authorList>
    </citation>
    <scope>NUCLEOTIDE SEQUENCE [LARGE SCALE GENOMIC DNA]</scope>
    <source>
        <strain evidence="6">cv. TO1000</strain>
    </source>
</reference>
<evidence type="ECO:0000313" key="7">
    <source>
        <dbReference type="Proteomes" id="UP000032141"/>
    </source>
</evidence>
<dbReference type="InterPro" id="IPR044451">
    <property type="entry name" value="AtDRB-like_DSRM_2"/>
</dbReference>
<dbReference type="RefSeq" id="XP_013613375.1">
    <property type="nucleotide sequence ID" value="XM_013757921.1"/>
</dbReference>
<dbReference type="CDD" id="cd19907">
    <property type="entry name" value="DSRM_AtDRB-like_rpt1"/>
    <property type="match status" value="1"/>
</dbReference>
<keyword evidence="2 3" id="KW-0694">RNA-binding</keyword>
<dbReference type="KEGG" id="boe:106319553"/>
<feature type="domain" description="DRBM" evidence="5">
    <location>
        <begin position="1"/>
        <end position="70"/>
    </location>
</feature>
<dbReference type="EnsemblPlants" id="Bo00285s640.1">
    <property type="protein sequence ID" value="Bo00285s640.1"/>
    <property type="gene ID" value="Bo00285s640"/>
</dbReference>
<keyword evidence="7" id="KW-1185">Reference proteome</keyword>
<dbReference type="STRING" id="109376.A0A0D2ZPH6"/>
<name>A0A0D2ZPH6_BRAOL</name>
<feature type="compositionally biased region" description="Basic and acidic residues" evidence="4">
    <location>
        <begin position="355"/>
        <end position="375"/>
    </location>
</feature>
<dbReference type="Pfam" id="PF00035">
    <property type="entry name" value="dsrm"/>
    <property type="match status" value="2"/>
</dbReference>
<dbReference type="GO" id="GO:0003725">
    <property type="term" value="F:double-stranded RNA binding"/>
    <property type="evidence" value="ECO:0007669"/>
    <property type="project" value="InterPro"/>
</dbReference>
<reference evidence="6" key="2">
    <citation type="submission" date="2015-06" db="UniProtKB">
        <authorList>
            <consortium name="EnsemblPlants"/>
        </authorList>
    </citation>
    <scope>IDENTIFICATION</scope>
</reference>
<sequence length="375" mass="41888">MYKNQLQELAQRSCFSLPSYTCTREGPDHAPRFKATVNFNGEIFESPTHCSTLRQAEHSAAEVALSALSSKGPSKSLTARVLDETGIYKNLLQETAHRAGLDLPVYTSVRSGPGHVPTFSCTVELAGMRFNGESAKTKKQAEKNAAIAAWFSLRKMPTSLDSERGEEKEREVVARVLSRFRPKEVRRREQHHSRRRAIRQDTRDMLCEKLRLINPYTNEASSSVKHHQTLLPPRLWPSTTNLQQQSKVKSLLEKSQEHAGLKQRSPDDAKPEMIIKSFPLSSSMERRNCYSKLLPFPETFAGGFGLNHQKLAPAVHMRSVIPVCSAPPPKPPSPFNESNTSLSSCSAPSSLGTEGQEKKSLIELELESKSDRTHD</sequence>
<dbReference type="FunFam" id="3.30.160.20:FF:000036">
    <property type="entry name" value="Double-stranded RNA-binding protein 2"/>
    <property type="match status" value="2"/>
</dbReference>
<feature type="compositionally biased region" description="Basic and acidic residues" evidence="4">
    <location>
        <begin position="250"/>
        <end position="273"/>
    </location>
</feature>
<dbReference type="HOGENOM" id="CLU_038996_0_0_1"/>
<dbReference type="Gene3D" id="3.30.160.20">
    <property type="match status" value="2"/>
</dbReference>
<organism evidence="6 7">
    <name type="scientific">Brassica oleracea var. oleracea</name>
    <dbReference type="NCBI Taxonomy" id="109376"/>
    <lineage>
        <taxon>Eukaryota</taxon>
        <taxon>Viridiplantae</taxon>
        <taxon>Streptophyta</taxon>
        <taxon>Embryophyta</taxon>
        <taxon>Tracheophyta</taxon>
        <taxon>Spermatophyta</taxon>
        <taxon>Magnoliopsida</taxon>
        <taxon>eudicotyledons</taxon>
        <taxon>Gunneridae</taxon>
        <taxon>Pentapetalae</taxon>
        <taxon>rosids</taxon>
        <taxon>malvids</taxon>
        <taxon>Brassicales</taxon>
        <taxon>Brassicaceae</taxon>
        <taxon>Brassiceae</taxon>
        <taxon>Brassica</taxon>
    </lineage>
</organism>
<feature type="domain" description="DRBM" evidence="5">
    <location>
        <begin position="87"/>
        <end position="155"/>
    </location>
</feature>
<evidence type="ECO:0000256" key="1">
    <source>
        <dbReference type="ARBA" id="ARBA00022737"/>
    </source>
</evidence>
<dbReference type="GeneID" id="106319553"/>
<evidence type="ECO:0000259" key="5">
    <source>
        <dbReference type="PROSITE" id="PS50137"/>
    </source>
</evidence>
<feature type="compositionally biased region" description="Polar residues" evidence="4">
    <location>
        <begin position="237"/>
        <end position="248"/>
    </location>
</feature>
<keyword evidence="1" id="KW-0677">Repeat</keyword>
<dbReference type="InterPro" id="IPR044450">
    <property type="entry name" value="AtDRB-like_DSRM_1"/>
</dbReference>
<accession>A0A0D2ZPH6</accession>
<dbReference type="SMART" id="SM00358">
    <property type="entry name" value="DSRM"/>
    <property type="match status" value="2"/>
</dbReference>
<dbReference type="CDD" id="cd19908">
    <property type="entry name" value="DSRM_AtDRB-like_rpt2"/>
    <property type="match status" value="1"/>
</dbReference>
<feature type="region of interest" description="Disordered" evidence="4">
    <location>
        <begin position="328"/>
        <end position="375"/>
    </location>
</feature>
<dbReference type="OMA" id="MERNCYS"/>
<proteinExistence type="predicted"/>
<evidence type="ECO:0000313" key="6">
    <source>
        <dbReference type="EnsemblPlants" id="Bo00285s640.1"/>
    </source>
</evidence>
<evidence type="ECO:0000256" key="3">
    <source>
        <dbReference type="PROSITE-ProRule" id="PRU00266"/>
    </source>
</evidence>
<feature type="compositionally biased region" description="Low complexity" evidence="4">
    <location>
        <begin position="338"/>
        <end position="350"/>
    </location>
</feature>
<dbReference type="PANTHER" id="PTHR46031">
    <property type="match status" value="1"/>
</dbReference>